<dbReference type="Pfam" id="PF18787">
    <property type="entry name" value="CRM1_repeat_3"/>
    <property type="match status" value="1"/>
</dbReference>
<dbReference type="FunFam" id="1.25.10.10:FF:000022">
    <property type="entry name" value="protein EXPORTIN 1A"/>
    <property type="match status" value="1"/>
</dbReference>
<gene>
    <name evidence="8" type="ORF">CVIRNUC_008391</name>
</gene>
<reference evidence="8 9" key="1">
    <citation type="submission" date="2023-10" db="EMBL/GenBank/DDBJ databases">
        <authorList>
            <person name="Maclean D."/>
            <person name="Macfadyen A."/>
        </authorList>
    </citation>
    <scope>NUCLEOTIDE SEQUENCE [LARGE SCALE GENOMIC DNA]</scope>
</reference>
<comment type="caution">
    <text evidence="8">The sequence shown here is derived from an EMBL/GenBank/DDBJ whole genome shotgun (WGS) entry which is preliminary data.</text>
</comment>
<dbReference type="GO" id="GO:0005049">
    <property type="term" value="F:nuclear export signal receptor activity"/>
    <property type="evidence" value="ECO:0007669"/>
    <property type="project" value="InterPro"/>
</dbReference>
<dbReference type="InterPro" id="IPR016024">
    <property type="entry name" value="ARM-type_fold"/>
</dbReference>
<evidence type="ECO:0000256" key="1">
    <source>
        <dbReference type="ARBA" id="ARBA00004620"/>
    </source>
</evidence>
<dbReference type="GO" id="GO:0000055">
    <property type="term" value="P:ribosomal large subunit export from nucleus"/>
    <property type="evidence" value="ECO:0007669"/>
    <property type="project" value="TreeGrafter"/>
</dbReference>
<dbReference type="InterPro" id="IPR040485">
    <property type="entry name" value="XPO1_repeat_3"/>
</dbReference>
<dbReference type="Pfam" id="PF08767">
    <property type="entry name" value="CRM1_C"/>
    <property type="match status" value="1"/>
</dbReference>
<dbReference type="AlphaFoldDB" id="A0AAV1IFF8"/>
<accession>A0AAV1IFF8</accession>
<keyword evidence="4" id="KW-0653">Protein transport</keyword>
<dbReference type="GO" id="GO:0006611">
    <property type="term" value="P:protein export from nucleus"/>
    <property type="evidence" value="ECO:0007669"/>
    <property type="project" value="InterPro"/>
</dbReference>
<dbReference type="Gene3D" id="1.25.10.10">
    <property type="entry name" value="Leucine-rich Repeat Variant"/>
    <property type="match status" value="1"/>
</dbReference>
<keyword evidence="5" id="KW-0539">Nucleus</keyword>
<evidence type="ECO:0000256" key="5">
    <source>
        <dbReference type="ARBA" id="ARBA00023242"/>
    </source>
</evidence>
<dbReference type="InterPro" id="IPR045065">
    <property type="entry name" value="XPO1/5"/>
</dbReference>
<protein>
    <recommendedName>
        <fullName evidence="7">Importin N-terminal domain-containing protein</fullName>
    </recommendedName>
</protein>
<evidence type="ECO:0000256" key="6">
    <source>
        <dbReference type="SAM" id="MobiDB-lite"/>
    </source>
</evidence>
<feature type="region of interest" description="Disordered" evidence="6">
    <location>
        <begin position="1039"/>
        <end position="1070"/>
    </location>
</feature>
<dbReference type="Pfam" id="PF18777">
    <property type="entry name" value="CRM1_repeat"/>
    <property type="match status" value="1"/>
</dbReference>
<dbReference type="PANTHER" id="PTHR11223:SF2">
    <property type="entry name" value="EXPORTIN-1"/>
    <property type="match status" value="1"/>
</dbReference>
<dbReference type="InterPro" id="IPR013598">
    <property type="entry name" value="Exportin-1/Importin-b-like"/>
</dbReference>
<dbReference type="EMBL" id="CAUYUE010000012">
    <property type="protein sequence ID" value="CAK0785185.1"/>
    <property type="molecule type" value="Genomic_DNA"/>
</dbReference>
<dbReference type="InterPro" id="IPR001494">
    <property type="entry name" value="Importin-beta_N"/>
</dbReference>
<dbReference type="InterPro" id="IPR041235">
    <property type="entry name" value="Exp1_repeat_2"/>
</dbReference>
<dbReference type="Proteomes" id="UP001314263">
    <property type="component" value="Unassembled WGS sequence"/>
</dbReference>
<proteinExistence type="inferred from homology"/>
<sequence length="1070" mass="121662">MDGGPGASLLDFSQPLDVPLLDTTVDAFYSASSTEQRQASERVLQKLQEHPDAWTRVDSVLEHSKSQQAKYYALQILESVIKHRWGAIDDTQRAGIRNFVSNLIIKLSSDEQLFRQERVYLNKLNIALVQILKQDWPSKWPSFITDIVSASKTSELLCENSMVILKLLSEEIFDFSRGELTTAKTKELKNSLNTEFGQIHSLCLFVLNASKKPSLIKATLATLHAFLSWIPLGYIFESNLVEVLLTLFPQAPFRNAALQCLTEVAALTVGQEHNRHFDQMYRVWVNMLVGIIPQNTDIGRAYEGATSAEDQDFVQNLALFLTAFFKAHIASLETTDENRAALLVGLDYLLKISFVEDDEVFKICLDYWNYFVPDVYSSVSTGLADANAQFAFGGPVAQTNGRRQLYASVLSRLRLLMISRMAKPEEVIVVEDENGNIVRETMKDTDTLARYKTMHETLVYLSHLDHDDTESQMLEKLRLQLNGIEWSWGALNTLCWAIGSISGSMVEEQENRFLVTVIRDLLNLCEITRGKDNKAVIASNIMYVVGQYPRFLRNHWKFLKTVVNKLFEFMHEMHPGVQDMACETFLKICHKCKRKFIILQVGETEPFIAELLGELTTTIQDLETHQIHMFYEAVGLMISADADNKKRDHYLATLMTPPNNTWREIIEQAKQNVDVLKQPEVIRNLQNILQTNVSVCSSLGQPFITQMTLIYQDMLNVYKMYSELISSAIGSGGPHAARTSQVKLMRSVKKVALRLIETFVDKAEDTQVIAQQFVPAMMDPILGDYARNVPDARDAEVLSLFAAIITKLRELMAPEVPRVFEAIFECTLQMITKNFADYPEHRLQFFNLLRSITNACSGTLFTMSPVQLKLVIDSIVWAFRHTERNVADTGLNLLLELLVMFESSNVAAQFYQTYYMQLINEIFAVMTDSFHKPGFKMHTKILHHLFRIVSEDAIRAPLWDVDALGPAAFPNNAAYVHQQVSQLLTTSFSNLRPQQVEACVQGMFQLKDDAAFKQHLRDFLVQTKSFADKNNADLYAEEAAQQREAERHRLAQIPGMANPHEALKEEQMDD</sequence>
<dbReference type="InterPro" id="IPR011989">
    <property type="entry name" value="ARM-like"/>
</dbReference>
<dbReference type="Pfam" id="PF03810">
    <property type="entry name" value="IBN_N"/>
    <property type="match status" value="1"/>
</dbReference>
<dbReference type="GO" id="GO:0005737">
    <property type="term" value="C:cytoplasm"/>
    <property type="evidence" value="ECO:0007669"/>
    <property type="project" value="TreeGrafter"/>
</dbReference>
<dbReference type="SMART" id="SM00913">
    <property type="entry name" value="IBN_N"/>
    <property type="match status" value="1"/>
</dbReference>
<dbReference type="Pfam" id="PF18784">
    <property type="entry name" value="CRM1_repeat_2"/>
    <property type="match status" value="1"/>
</dbReference>
<feature type="compositionally biased region" description="Basic and acidic residues" evidence="6">
    <location>
        <begin position="1040"/>
        <end position="1049"/>
    </location>
</feature>
<keyword evidence="3" id="KW-0813">Transport</keyword>
<dbReference type="Pfam" id="PF08389">
    <property type="entry name" value="Xpo1"/>
    <property type="match status" value="1"/>
</dbReference>
<dbReference type="GO" id="GO:0031965">
    <property type="term" value="C:nuclear membrane"/>
    <property type="evidence" value="ECO:0007669"/>
    <property type="project" value="UniProtKB-SubCell"/>
</dbReference>
<evidence type="ECO:0000313" key="8">
    <source>
        <dbReference type="EMBL" id="CAK0785185.1"/>
    </source>
</evidence>
<evidence type="ECO:0000313" key="9">
    <source>
        <dbReference type="Proteomes" id="UP001314263"/>
    </source>
</evidence>
<dbReference type="PROSITE" id="PS50166">
    <property type="entry name" value="IMPORTIN_B_NT"/>
    <property type="match status" value="1"/>
</dbReference>
<evidence type="ECO:0000256" key="4">
    <source>
        <dbReference type="ARBA" id="ARBA00022927"/>
    </source>
</evidence>
<evidence type="ECO:0000256" key="3">
    <source>
        <dbReference type="ARBA" id="ARBA00022448"/>
    </source>
</evidence>
<evidence type="ECO:0000256" key="2">
    <source>
        <dbReference type="ARBA" id="ARBA00009466"/>
    </source>
</evidence>
<comment type="subcellular location">
    <subcellularLocation>
        <location evidence="1">Nucleus membrane</location>
        <topology evidence="1">Peripheral membrane protein</topology>
        <orientation evidence="1">Nucleoplasmic side</orientation>
    </subcellularLocation>
</comment>
<keyword evidence="9" id="KW-1185">Reference proteome</keyword>
<feature type="compositionally biased region" description="Basic and acidic residues" evidence="6">
    <location>
        <begin position="1061"/>
        <end position="1070"/>
    </location>
</feature>
<dbReference type="GO" id="GO:0031267">
    <property type="term" value="F:small GTPase binding"/>
    <property type="evidence" value="ECO:0007669"/>
    <property type="project" value="InterPro"/>
</dbReference>
<dbReference type="InterPro" id="IPR041123">
    <property type="entry name" value="CRM1_repeat"/>
</dbReference>
<dbReference type="PANTHER" id="PTHR11223">
    <property type="entry name" value="EXPORTIN 1/5"/>
    <property type="match status" value="1"/>
</dbReference>
<dbReference type="SUPFAM" id="SSF48371">
    <property type="entry name" value="ARM repeat"/>
    <property type="match status" value="1"/>
</dbReference>
<dbReference type="InterPro" id="IPR014877">
    <property type="entry name" value="XPO1_C_dom"/>
</dbReference>
<organism evidence="8 9">
    <name type="scientific">Coccomyxa viridis</name>
    <dbReference type="NCBI Taxonomy" id="1274662"/>
    <lineage>
        <taxon>Eukaryota</taxon>
        <taxon>Viridiplantae</taxon>
        <taxon>Chlorophyta</taxon>
        <taxon>core chlorophytes</taxon>
        <taxon>Trebouxiophyceae</taxon>
        <taxon>Trebouxiophyceae incertae sedis</taxon>
        <taxon>Coccomyxaceae</taxon>
        <taxon>Coccomyxa</taxon>
    </lineage>
</organism>
<dbReference type="GO" id="GO:0000056">
    <property type="term" value="P:ribosomal small subunit export from nucleus"/>
    <property type="evidence" value="ECO:0007669"/>
    <property type="project" value="TreeGrafter"/>
</dbReference>
<comment type="similarity">
    <text evidence="2">Belongs to the exportin family.</text>
</comment>
<dbReference type="SMART" id="SM01102">
    <property type="entry name" value="CRM1_C"/>
    <property type="match status" value="1"/>
</dbReference>
<name>A0AAV1IFF8_9CHLO</name>
<evidence type="ECO:0000259" key="7">
    <source>
        <dbReference type="PROSITE" id="PS50166"/>
    </source>
</evidence>
<feature type="domain" description="Importin N-terminal" evidence="7">
    <location>
        <begin position="40"/>
        <end position="106"/>
    </location>
</feature>